<dbReference type="PROSITE" id="PS00028">
    <property type="entry name" value="ZINC_FINGER_C2H2_1"/>
    <property type="match status" value="1"/>
</dbReference>
<keyword evidence="1" id="KW-0863">Zinc-finger</keyword>
<evidence type="ECO:0000256" key="1">
    <source>
        <dbReference type="PROSITE-ProRule" id="PRU00042"/>
    </source>
</evidence>
<dbReference type="InterPro" id="IPR013087">
    <property type="entry name" value="Znf_C2H2_type"/>
</dbReference>
<name>A0AAP0GUQ7_9ASTR</name>
<dbReference type="GO" id="GO:0003700">
    <property type="term" value="F:DNA-binding transcription factor activity"/>
    <property type="evidence" value="ECO:0007669"/>
    <property type="project" value="InterPro"/>
</dbReference>
<protein>
    <recommendedName>
        <fullName evidence="2">C2H2-type domain-containing protein</fullName>
    </recommendedName>
</protein>
<sequence length="186" mass="21286">MEQETHNFMNVKSFSQLPFIRPSPLKQKTTIRLFGKELGAEEHEHEDSTEDSTAETTNRKLFSCRYCYRHFPTSQALGGHQNAHKRERQHARRLRLHSVMFNATLTEPQTYGVIKLHRWHLPSYHHPGVNGFHHTAVNGGPLATWRFTAAGITDTLMASGTGYPTRYPYEQVSVVDQDPVSLDLCL</sequence>
<dbReference type="PROSITE" id="PS50157">
    <property type="entry name" value="ZINC_FINGER_C2H2_2"/>
    <property type="match status" value="1"/>
</dbReference>
<dbReference type="AlphaFoldDB" id="A0AAP0GUQ7"/>
<evidence type="ECO:0000313" key="3">
    <source>
        <dbReference type="EMBL" id="KAK9062416.1"/>
    </source>
</evidence>
<dbReference type="InterPro" id="IPR036236">
    <property type="entry name" value="Znf_C2H2_sf"/>
</dbReference>
<dbReference type="EMBL" id="JBCNJP010000019">
    <property type="protein sequence ID" value="KAK9062416.1"/>
    <property type="molecule type" value="Genomic_DNA"/>
</dbReference>
<comment type="caution">
    <text evidence="3">The sequence shown here is derived from an EMBL/GenBank/DDBJ whole genome shotgun (WGS) entry which is preliminary data.</text>
</comment>
<keyword evidence="1" id="KW-0479">Metal-binding</keyword>
<feature type="domain" description="C2H2-type" evidence="2">
    <location>
        <begin position="62"/>
        <end position="89"/>
    </location>
</feature>
<dbReference type="GO" id="GO:0010090">
    <property type="term" value="P:trichome morphogenesis"/>
    <property type="evidence" value="ECO:0007669"/>
    <property type="project" value="InterPro"/>
</dbReference>
<proteinExistence type="predicted"/>
<dbReference type="SUPFAM" id="SSF57667">
    <property type="entry name" value="beta-beta-alpha zinc fingers"/>
    <property type="match status" value="1"/>
</dbReference>
<reference evidence="3 4" key="1">
    <citation type="submission" date="2024-04" db="EMBL/GenBank/DDBJ databases">
        <title>The reference genome of an endangered Asteraceae, Deinandra increscens subsp. villosa, native to the Central Coast of California.</title>
        <authorList>
            <person name="Guilliams M."/>
            <person name="Hasenstab-Lehman K."/>
            <person name="Meyer R."/>
            <person name="Mcevoy S."/>
        </authorList>
    </citation>
    <scope>NUCLEOTIDE SEQUENCE [LARGE SCALE GENOMIC DNA]</scope>
    <source>
        <tissue evidence="3">Leaf</tissue>
    </source>
</reference>
<evidence type="ECO:0000259" key="2">
    <source>
        <dbReference type="PROSITE" id="PS50157"/>
    </source>
</evidence>
<dbReference type="InterPro" id="IPR044291">
    <property type="entry name" value="GIS/GIS2/ZFP8"/>
</dbReference>
<dbReference type="PANTHER" id="PTHR46547:SF7">
    <property type="entry name" value="ZINC FINGER PROTEIN GIS"/>
    <property type="match status" value="1"/>
</dbReference>
<dbReference type="GO" id="GO:0009739">
    <property type="term" value="P:response to gibberellin"/>
    <property type="evidence" value="ECO:0007669"/>
    <property type="project" value="InterPro"/>
</dbReference>
<dbReference type="GO" id="GO:0008270">
    <property type="term" value="F:zinc ion binding"/>
    <property type="evidence" value="ECO:0007669"/>
    <property type="project" value="UniProtKB-KW"/>
</dbReference>
<keyword evidence="4" id="KW-1185">Reference proteome</keyword>
<dbReference type="Gene3D" id="3.30.160.60">
    <property type="entry name" value="Classic Zinc Finger"/>
    <property type="match status" value="1"/>
</dbReference>
<dbReference type="PANTHER" id="PTHR46547">
    <property type="entry name" value="ZINC FINGER PROTEIN GIS"/>
    <property type="match status" value="1"/>
</dbReference>
<keyword evidence="1" id="KW-0862">Zinc</keyword>
<gene>
    <name evidence="3" type="ORF">SSX86_019602</name>
</gene>
<dbReference type="Proteomes" id="UP001408789">
    <property type="component" value="Unassembled WGS sequence"/>
</dbReference>
<evidence type="ECO:0000313" key="4">
    <source>
        <dbReference type="Proteomes" id="UP001408789"/>
    </source>
</evidence>
<accession>A0AAP0GUQ7</accession>
<organism evidence="3 4">
    <name type="scientific">Deinandra increscens subsp. villosa</name>
    <dbReference type="NCBI Taxonomy" id="3103831"/>
    <lineage>
        <taxon>Eukaryota</taxon>
        <taxon>Viridiplantae</taxon>
        <taxon>Streptophyta</taxon>
        <taxon>Embryophyta</taxon>
        <taxon>Tracheophyta</taxon>
        <taxon>Spermatophyta</taxon>
        <taxon>Magnoliopsida</taxon>
        <taxon>eudicotyledons</taxon>
        <taxon>Gunneridae</taxon>
        <taxon>Pentapetalae</taxon>
        <taxon>asterids</taxon>
        <taxon>campanulids</taxon>
        <taxon>Asterales</taxon>
        <taxon>Asteraceae</taxon>
        <taxon>Asteroideae</taxon>
        <taxon>Heliantheae alliance</taxon>
        <taxon>Madieae</taxon>
        <taxon>Madiinae</taxon>
        <taxon>Deinandra</taxon>
    </lineage>
</organism>